<feature type="region of interest" description="Disordered" evidence="7">
    <location>
        <begin position="203"/>
        <end position="236"/>
    </location>
</feature>
<dbReference type="Pfam" id="PF05103">
    <property type="entry name" value="DivIVA"/>
    <property type="match status" value="1"/>
</dbReference>
<dbReference type="Gene3D" id="6.10.250.660">
    <property type="match status" value="1"/>
</dbReference>
<reference evidence="9" key="1">
    <citation type="submission" date="2016-09" db="EMBL/GenBank/DDBJ databases">
        <title>Draft genome sequence of a novel species of the family Streptococcaceae isolated from flowers.</title>
        <authorList>
            <person name="Chuah L.-O."/>
            <person name="Yap K.-P."/>
            <person name="Thong K.L."/>
            <person name="Liong M.T."/>
            <person name="Ahmad R."/>
            <person name="Rusul G."/>
        </authorList>
    </citation>
    <scope>NUCLEOTIDE SEQUENCE [LARGE SCALE GENOMIC DNA]</scope>
    <source>
        <strain evidence="9">HibF3</strain>
    </source>
</reference>
<evidence type="ECO:0000256" key="7">
    <source>
        <dbReference type="SAM" id="MobiDB-lite"/>
    </source>
</evidence>
<evidence type="ECO:0000313" key="9">
    <source>
        <dbReference type="Proteomes" id="UP000177273"/>
    </source>
</evidence>
<keyword evidence="3" id="KW-0132">Cell division</keyword>
<keyword evidence="4 6" id="KW-0175">Coiled coil</keyword>
<dbReference type="Proteomes" id="UP000177273">
    <property type="component" value="Unassembled WGS sequence"/>
</dbReference>
<feature type="coiled-coil region" evidence="6">
    <location>
        <begin position="29"/>
        <end position="63"/>
    </location>
</feature>
<dbReference type="NCBIfam" id="TIGR03544">
    <property type="entry name" value="DivI1A_domain"/>
    <property type="match status" value="1"/>
</dbReference>
<dbReference type="OrthoDB" id="9815492at2"/>
<proteinExistence type="predicted"/>
<keyword evidence="5" id="KW-0131">Cell cycle</keyword>
<dbReference type="AlphaFoldDB" id="A0A9Q5JG18"/>
<dbReference type="InterPro" id="IPR019933">
    <property type="entry name" value="DivIVA_domain"/>
</dbReference>
<name>A0A9Q5JG18_9LACT</name>
<evidence type="ECO:0000256" key="3">
    <source>
        <dbReference type="ARBA" id="ARBA00022618"/>
    </source>
</evidence>
<evidence type="ECO:0000256" key="2">
    <source>
        <dbReference type="ARBA" id="ARBA00022490"/>
    </source>
</evidence>
<sequence>MVLNSLDIQNKVFSKEMRGYSKKEVEEFMDIIIRDYDEYAQTVKDLERENKHLKEKVSYFEEMKDSLNKSLIIAQDTSDNVRAQAESEADNILTDARQKSDIIIEGAKKEGALILDTARNDAVRLVKETDDLKRNMRSYHQKIQLLVQAQMDNINNEDWDEIFKPVSTYIPMHDETLKNVIAEALGNQQYTTKLPAEEIKAAAKQLAENADAEKSTEDIELDQESDADSEATKETK</sequence>
<protein>
    <recommendedName>
        <fullName evidence="10">Cell division protein DivIVA</fullName>
    </recommendedName>
</protein>
<evidence type="ECO:0000256" key="5">
    <source>
        <dbReference type="ARBA" id="ARBA00023306"/>
    </source>
</evidence>
<evidence type="ECO:0000256" key="4">
    <source>
        <dbReference type="ARBA" id="ARBA00023054"/>
    </source>
</evidence>
<dbReference type="GO" id="GO:0005737">
    <property type="term" value="C:cytoplasm"/>
    <property type="evidence" value="ECO:0007669"/>
    <property type="project" value="UniProtKB-SubCell"/>
</dbReference>
<comment type="caution">
    <text evidence="8">The sequence shown here is derived from an EMBL/GenBank/DDBJ whole genome shotgun (WGS) entry which is preliminary data.</text>
</comment>
<dbReference type="PANTHER" id="PTHR35794">
    <property type="entry name" value="CELL DIVISION PROTEIN DIVIVA"/>
    <property type="match status" value="1"/>
</dbReference>
<dbReference type="GO" id="GO:0051301">
    <property type="term" value="P:cell division"/>
    <property type="evidence" value="ECO:0007669"/>
    <property type="project" value="UniProtKB-KW"/>
</dbReference>
<dbReference type="RefSeq" id="WP_070788248.1">
    <property type="nucleotide sequence ID" value="NZ_MKIQ01000028.1"/>
</dbReference>
<keyword evidence="9" id="KW-1185">Reference proteome</keyword>
<evidence type="ECO:0000256" key="1">
    <source>
        <dbReference type="ARBA" id="ARBA00004496"/>
    </source>
</evidence>
<evidence type="ECO:0000313" key="8">
    <source>
        <dbReference type="EMBL" id="OFI46311.1"/>
    </source>
</evidence>
<comment type="subcellular location">
    <subcellularLocation>
        <location evidence="1">Cytoplasm</location>
    </subcellularLocation>
</comment>
<accession>A0A9Q5JG18</accession>
<keyword evidence="2" id="KW-0963">Cytoplasm</keyword>
<evidence type="ECO:0008006" key="10">
    <source>
        <dbReference type="Google" id="ProtNLM"/>
    </source>
</evidence>
<gene>
    <name evidence="8" type="ORF">BG262_04655</name>
</gene>
<organism evidence="8 9">
    <name type="scientific">Floricoccus penangensis</name>
    <dbReference type="NCBI Taxonomy" id="1859475"/>
    <lineage>
        <taxon>Bacteria</taxon>
        <taxon>Bacillati</taxon>
        <taxon>Bacillota</taxon>
        <taxon>Bacilli</taxon>
        <taxon>Lactobacillales</taxon>
        <taxon>Streptococcaceae</taxon>
        <taxon>Floricoccus</taxon>
    </lineage>
</organism>
<dbReference type="PANTHER" id="PTHR35794:SF1">
    <property type="entry name" value="CELL CYCLE PROTEIN GPSB"/>
    <property type="match status" value="1"/>
</dbReference>
<evidence type="ECO:0000256" key="6">
    <source>
        <dbReference type="SAM" id="Coils"/>
    </source>
</evidence>
<dbReference type="InterPro" id="IPR007793">
    <property type="entry name" value="DivIVA_fam"/>
</dbReference>
<dbReference type="EMBL" id="MKIQ01000028">
    <property type="protein sequence ID" value="OFI46311.1"/>
    <property type="molecule type" value="Genomic_DNA"/>
</dbReference>
<feature type="compositionally biased region" description="Acidic residues" evidence="7">
    <location>
        <begin position="218"/>
        <end position="229"/>
    </location>
</feature>